<name>A0A6I6LB38_9SPHN</name>
<proteinExistence type="predicted"/>
<keyword evidence="2" id="KW-1185">Reference proteome</keyword>
<organism evidence="1 2">
    <name type="scientific">Sphingorhabdus lacus</name>
    <dbReference type="NCBI Taxonomy" id="392610"/>
    <lineage>
        <taxon>Bacteria</taxon>
        <taxon>Pseudomonadati</taxon>
        <taxon>Pseudomonadota</taxon>
        <taxon>Alphaproteobacteria</taxon>
        <taxon>Sphingomonadales</taxon>
        <taxon>Sphingomonadaceae</taxon>
        <taxon>Sphingorhabdus</taxon>
    </lineage>
</organism>
<accession>A0A6I6LB38</accession>
<gene>
    <name evidence="1" type="ORF">EUU25_12230</name>
</gene>
<dbReference type="RefSeq" id="WP_158901374.1">
    <property type="nucleotide sequence ID" value="NZ_CP035733.1"/>
</dbReference>
<reference evidence="2" key="1">
    <citation type="submission" date="2019-01" db="EMBL/GenBank/DDBJ databases">
        <title>Sphingorhabdus lacus sp.nov., isolated from an oligotrophic freshwater lake.</title>
        <authorList>
            <person name="Park M."/>
        </authorList>
    </citation>
    <scope>NUCLEOTIDE SEQUENCE [LARGE SCALE GENOMIC DNA]</scope>
    <source>
        <strain evidence="2">IMCC1753</strain>
    </source>
</reference>
<evidence type="ECO:0000313" key="2">
    <source>
        <dbReference type="Proteomes" id="UP000428803"/>
    </source>
</evidence>
<sequence length="434" mass="49614">MKTVLVFDVWLPGFTYIKELHDEPGINVIFVHTSSLQTGQPAKEYQEFKRKFELPTWVHDFSEFDYCFDTLFKAVEPDSILVLSLHHIEARTALFFAKHNSIPTYFIPHGIFLLSDKPFESNQNSSLSNKLAKPFRMLPRVRYYLRFFCKFHAQMVRQGLRKLQPLITLKAAFDLIARYYYWQWHPNETVRRYYGPIIDNLILYDPSISDYYRKSYGEMLSGANIVRSGTLDTTRLIRQHRRKQSTRTTEGVEDCAYFISSPYPDYFTPTNTDIYAEIVRNLNGIFIDAGLSGLVYRPHPGEPADFTARICEMANVIPDYSPDLTGLINAKLACGTSSSMLYCAIIMGKPIVIWDTARLTVCPPYYEPLLSYPTILVDTDSASNDEVLKEVRAAINSSTAAPEFDISKLGDPIADLAELVRRQPKSQTSSSESC</sequence>
<protein>
    <submittedName>
        <fullName evidence="1">Uncharacterized protein</fullName>
    </submittedName>
</protein>
<dbReference type="EMBL" id="CP035733">
    <property type="protein sequence ID" value="QGY81316.1"/>
    <property type="molecule type" value="Genomic_DNA"/>
</dbReference>
<evidence type="ECO:0000313" key="1">
    <source>
        <dbReference type="EMBL" id="QGY81316.1"/>
    </source>
</evidence>
<dbReference type="AlphaFoldDB" id="A0A6I6LB38"/>
<dbReference type="KEGG" id="slaa:EUU25_12230"/>
<dbReference type="SUPFAM" id="SSF53756">
    <property type="entry name" value="UDP-Glycosyltransferase/glycogen phosphorylase"/>
    <property type="match status" value="1"/>
</dbReference>
<dbReference type="OrthoDB" id="8478173at2"/>
<dbReference type="Proteomes" id="UP000428803">
    <property type="component" value="Chromosome"/>
</dbReference>